<dbReference type="AlphaFoldDB" id="A0A453A4J6"/>
<sequence length="78" mass="9256">IRFCIFCLFIDTCGCCQHRLHCHPRQLQWFRWNLDSLVHLHVPPRVWIMELLRLAVCVVRVTSPGAVIPFWSVQCLQL</sequence>
<name>A0A453A4J6_AEGTS</name>
<accession>A0A453A4J6</accession>
<organism evidence="1 2">
    <name type="scientific">Aegilops tauschii subsp. strangulata</name>
    <name type="common">Goatgrass</name>
    <dbReference type="NCBI Taxonomy" id="200361"/>
    <lineage>
        <taxon>Eukaryota</taxon>
        <taxon>Viridiplantae</taxon>
        <taxon>Streptophyta</taxon>
        <taxon>Embryophyta</taxon>
        <taxon>Tracheophyta</taxon>
        <taxon>Spermatophyta</taxon>
        <taxon>Magnoliopsida</taxon>
        <taxon>Liliopsida</taxon>
        <taxon>Poales</taxon>
        <taxon>Poaceae</taxon>
        <taxon>BOP clade</taxon>
        <taxon>Pooideae</taxon>
        <taxon>Triticodae</taxon>
        <taxon>Triticeae</taxon>
        <taxon>Triticinae</taxon>
        <taxon>Aegilops</taxon>
    </lineage>
</organism>
<keyword evidence="2" id="KW-1185">Reference proteome</keyword>
<reference evidence="1" key="4">
    <citation type="submission" date="2019-03" db="UniProtKB">
        <authorList>
            <consortium name="EnsemblPlants"/>
        </authorList>
    </citation>
    <scope>IDENTIFICATION</scope>
</reference>
<proteinExistence type="predicted"/>
<reference evidence="2" key="1">
    <citation type="journal article" date="2014" name="Science">
        <title>Ancient hybridizations among the ancestral genomes of bread wheat.</title>
        <authorList>
            <consortium name="International Wheat Genome Sequencing Consortium,"/>
            <person name="Marcussen T."/>
            <person name="Sandve S.R."/>
            <person name="Heier L."/>
            <person name="Spannagl M."/>
            <person name="Pfeifer M."/>
            <person name="Jakobsen K.S."/>
            <person name="Wulff B.B."/>
            <person name="Steuernagel B."/>
            <person name="Mayer K.F."/>
            <person name="Olsen O.A."/>
        </authorList>
    </citation>
    <scope>NUCLEOTIDE SEQUENCE [LARGE SCALE GENOMIC DNA]</scope>
    <source>
        <strain evidence="2">cv. AL8/78</strain>
    </source>
</reference>
<reference evidence="1" key="5">
    <citation type="journal article" date="2021" name="G3 (Bethesda)">
        <title>Aegilops tauschii genome assembly Aet v5.0 features greater sequence contiguity and improved annotation.</title>
        <authorList>
            <person name="Wang L."/>
            <person name="Zhu T."/>
            <person name="Rodriguez J.C."/>
            <person name="Deal K.R."/>
            <person name="Dubcovsky J."/>
            <person name="McGuire P.E."/>
            <person name="Lux T."/>
            <person name="Spannagl M."/>
            <person name="Mayer K.F.X."/>
            <person name="Baldrich P."/>
            <person name="Meyers B.C."/>
            <person name="Huo N."/>
            <person name="Gu Y.Q."/>
            <person name="Zhou H."/>
            <person name="Devos K.M."/>
            <person name="Bennetzen J.L."/>
            <person name="Unver T."/>
            <person name="Budak H."/>
            <person name="Gulick P.J."/>
            <person name="Galiba G."/>
            <person name="Kalapos B."/>
            <person name="Nelson D.R."/>
            <person name="Li P."/>
            <person name="You F.M."/>
            <person name="Luo M.C."/>
            <person name="Dvorak J."/>
        </authorList>
    </citation>
    <scope>NUCLEOTIDE SEQUENCE [LARGE SCALE GENOMIC DNA]</scope>
    <source>
        <strain evidence="1">cv. AL8/78</strain>
    </source>
</reference>
<reference evidence="1" key="3">
    <citation type="journal article" date="2017" name="Nature">
        <title>Genome sequence of the progenitor of the wheat D genome Aegilops tauschii.</title>
        <authorList>
            <person name="Luo M.C."/>
            <person name="Gu Y.Q."/>
            <person name="Puiu D."/>
            <person name="Wang H."/>
            <person name="Twardziok S.O."/>
            <person name="Deal K.R."/>
            <person name="Huo N."/>
            <person name="Zhu T."/>
            <person name="Wang L."/>
            <person name="Wang Y."/>
            <person name="McGuire P.E."/>
            <person name="Liu S."/>
            <person name="Long H."/>
            <person name="Ramasamy R.K."/>
            <person name="Rodriguez J.C."/>
            <person name="Van S.L."/>
            <person name="Yuan L."/>
            <person name="Wang Z."/>
            <person name="Xia Z."/>
            <person name="Xiao L."/>
            <person name="Anderson O.D."/>
            <person name="Ouyang S."/>
            <person name="Liang Y."/>
            <person name="Zimin A.V."/>
            <person name="Pertea G."/>
            <person name="Qi P."/>
            <person name="Bennetzen J.L."/>
            <person name="Dai X."/>
            <person name="Dawson M.W."/>
            <person name="Muller H.G."/>
            <person name="Kugler K."/>
            <person name="Rivarola-Duarte L."/>
            <person name="Spannagl M."/>
            <person name="Mayer K.F.X."/>
            <person name="Lu F.H."/>
            <person name="Bevan M.W."/>
            <person name="Leroy P."/>
            <person name="Li P."/>
            <person name="You F.M."/>
            <person name="Sun Q."/>
            <person name="Liu Z."/>
            <person name="Lyons E."/>
            <person name="Wicker T."/>
            <person name="Salzberg S.L."/>
            <person name="Devos K.M."/>
            <person name="Dvorak J."/>
        </authorList>
    </citation>
    <scope>NUCLEOTIDE SEQUENCE [LARGE SCALE GENOMIC DNA]</scope>
    <source>
        <strain evidence="1">cv. AL8/78</strain>
    </source>
</reference>
<evidence type="ECO:0000313" key="1">
    <source>
        <dbReference type="EnsemblPlants" id="AET1Gv21039500.11"/>
    </source>
</evidence>
<reference evidence="2" key="2">
    <citation type="journal article" date="2017" name="Nat. Plants">
        <title>The Aegilops tauschii genome reveals multiple impacts of transposons.</title>
        <authorList>
            <person name="Zhao G."/>
            <person name="Zou C."/>
            <person name="Li K."/>
            <person name="Wang K."/>
            <person name="Li T."/>
            <person name="Gao L."/>
            <person name="Zhang X."/>
            <person name="Wang H."/>
            <person name="Yang Z."/>
            <person name="Liu X."/>
            <person name="Jiang W."/>
            <person name="Mao L."/>
            <person name="Kong X."/>
            <person name="Jiao Y."/>
            <person name="Jia J."/>
        </authorList>
    </citation>
    <scope>NUCLEOTIDE SEQUENCE [LARGE SCALE GENOMIC DNA]</scope>
    <source>
        <strain evidence="2">cv. AL8/78</strain>
    </source>
</reference>
<dbReference type="Gramene" id="AET1Gv21039500.11">
    <property type="protein sequence ID" value="AET1Gv21039500.11"/>
    <property type="gene ID" value="AET1Gv21039500"/>
</dbReference>
<dbReference type="EnsemblPlants" id="AET1Gv21039500.11">
    <property type="protein sequence ID" value="AET1Gv21039500.11"/>
    <property type="gene ID" value="AET1Gv21039500"/>
</dbReference>
<evidence type="ECO:0000313" key="2">
    <source>
        <dbReference type="Proteomes" id="UP000015105"/>
    </source>
</evidence>
<protein>
    <submittedName>
        <fullName evidence="1">Uncharacterized protein</fullName>
    </submittedName>
</protein>
<dbReference type="Proteomes" id="UP000015105">
    <property type="component" value="Chromosome 1D"/>
</dbReference>